<dbReference type="NCBIfam" id="TIGR04099">
    <property type="entry name" value="biosn_Pnap_2097"/>
    <property type="match status" value="1"/>
</dbReference>
<reference evidence="1 2" key="1">
    <citation type="submission" date="2024-05" db="EMBL/GenBank/DDBJ databases">
        <title>Neorhizobium sp. Rsf11, a plant growth promoting and heavy metal resistant PAH-degrader.</title>
        <authorList>
            <person name="Golubev S.N."/>
            <person name="Muratova A.Y."/>
            <person name="Markelova M.I."/>
        </authorList>
    </citation>
    <scope>NUCLEOTIDE SEQUENCE [LARGE SCALE GENOMIC DNA]</scope>
    <source>
        <strain evidence="1 2">Rsf11</strain>
    </source>
</reference>
<dbReference type="EMBL" id="JBEAAL010000008">
    <property type="protein sequence ID" value="MEQ1405950.1"/>
    <property type="molecule type" value="Genomic_DNA"/>
</dbReference>
<evidence type="ECO:0000313" key="2">
    <source>
        <dbReference type="Proteomes" id="UP001496627"/>
    </source>
</evidence>
<name>A0ABV0M4J1_9HYPH</name>
<keyword evidence="2" id="KW-1185">Reference proteome</keyword>
<proteinExistence type="predicted"/>
<evidence type="ECO:0000313" key="1">
    <source>
        <dbReference type="EMBL" id="MEQ1405950.1"/>
    </source>
</evidence>
<dbReference type="NCBIfam" id="TIGR04098">
    <property type="entry name" value="LnmK_bifunc"/>
    <property type="match status" value="1"/>
</dbReference>
<dbReference type="RefSeq" id="WP_320443033.1">
    <property type="nucleotide sequence ID" value="NZ_JBEAAL010000008.1"/>
</dbReference>
<dbReference type="InterPro" id="IPR024091">
    <property type="entry name" value="LnmK-like_bifun_acyl/decarbox"/>
</dbReference>
<gene>
    <name evidence="1" type="ORF">ABK249_13480</name>
</gene>
<protein>
    <submittedName>
        <fullName evidence="1">Pnap_2097 family protein</fullName>
    </submittedName>
</protein>
<comment type="caution">
    <text evidence="1">The sequence shown here is derived from an EMBL/GenBank/DDBJ whole genome shotgun (WGS) entry which is preliminary data.</text>
</comment>
<accession>A0ABV0M4J1</accession>
<dbReference type="Gene3D" id="3.10.129.10">
    <property type="entry name" value="Hotdog Thioesterase"/>
    <property type="match status" value="1"/>
</dbReference>
<dbReference type="Proteomes" id="UP001496627">
    <property type="component" value="Unassembled WGS sequence"/>
</dbReference>
<sequence>MTLHLAIDISPHAPSPRELMERALEPHVLLGMPHLNPYGLSETWLMKELGHRHWVLLAMRLGMENADFRTPDGREVYASLCATSLRKARLELAAANDVLTIRSSVAQVSRTQWSSRHWLEIRGFCIGEVELVSAFVHRTVEGDNRTLARVGHWGALAEPFTRSELAATAASFRRGTAESHLGMSIPFDAALLSHSFRPSPHQEFNGAGLFYFAEFQAIADRAVETWFPDEIGSLTRRDAFFTGNIVPGEMVTARLRYLQKSESLRYACELTREDGTRIACLFVEGTKATRRAIR</sequence>
<organism evidence="1 2">
    <name type="scientific">Neorhizobium phenanthreniclasticum</name>
    <dbReference type="NCBI Taxonomy" id="3157917"/>
    <lineage>
        <taxon>Bacteria</taxon>
        <taxon>Pseudomonadati</taxon>
        <taxon>Pseudomonadota</taxon>
        <taxon>Alphaproteobacteria</taxon>
        <taxon>Hyphomicrobiales</taxon>
        <taxon>Rhizobiaceae</taxon>
        <taxon>Rhizobium/Agrobacterium group</taxon>
        <taxon>Neorhizobium</taxon>
    </lineage>
</organism>